<dbReference type="Proteomes" id="UP000662818">
    <property type="component" value="Chromosome"/>
</dbReference>
<dbReference type="InterPro" id="IPR013736">
    <property type="entry name" value="Xaa-Pro_dipept_C"/>
</dbReference>
<dbReference type="NCBIfam" id="TIGR00976">
    <property type="entry name" value="CocE_NonD"/>
    <property type="match status" value="1"/>
</dbReference>
<feature type="domain" description="Xaa-Pro dipeptidyl-peptidase C-terminal" evidence="2">
    <location>
        <begin position="302"/>
        <end position="539"/>
    </location>
</feature>
<evidence type="ECO:0000259" key="2">
    <source>
        <dbReference type="SMART" id="SM00939"/>
    </source>
</evidence>
<dbReference type="SMART" id="SM00939">
    <property type="entry name" value="PepX_C"/>
    <property type="match status" value="1"/>
</dbReference>
<gene>
    <name evidence="3" type="ORF">CFH99_22750</name>
</gene>
<dbReference type="InterPro" id="IPR008979">
    <property type="entry name" value="Galactose-bd-like_sf"/>
</dbReference>
<evidence type="ECO:0000256" key="1">
    <source>
        <dbReference type="ARBA" id="ARBA00022801"/>
    </source>
</evidence>
<dbReference type="EMBL" id="CP022295">
    <property type="protein sequence ID" value="QSR28448.1"/>
    <property type="molecule type" value="Genomic_DNA"/>
</dbReference>
<dbReference type="Gene3D" id="3.40.50.1820">
    <property type="entry name" value="alpha/beta hydrolase"/>
    <property type="match status" value="1"/>
</dbReference>
<dbReference type="Gene3D" id="1.10.3020.10">
    <property type="entry name" value="alpha-amino acid ester hydrolase ( Helical cap domain)"/>
    <property type="match status" value="1"/>
</dbReference>
<name>A0ABX7PS51_9ACTN</name>
<keyword evidence="4" id="KW-1185">Reference proteome</keyword>
<dbReference type="InterPro" id="IPR029058">
    <property type="entry name" value="AB_hydrolase_fold"/>
</dbReference>
<dbReference type="Gene3D" id="2.60.120.260">
    <property type="entry name" value="Galactose-binding domain-like"/>
    <property type="match status" value="1"/>
</dbReference>
<dbReference type="Pfam" id="PF08530">
    <property type="entry name" value="PepX_C"/>
    <property type="match status" value="1"/>
</dbReference>
<dbReference type="InterPro" id="IPR000383">
    <property type="entry name" value="Xaa-Pro-like_dom"/>
</dbReference>
<organism evidence="3 4">
    <name type="scientific">Nocardioides aromaticivorans</name>
    <dbReference type="NCBI Taxonomy" id="200618"/>
    <lineage>
        <taxon>Bacteria</taxon>
        <taxon>Bacillati</taxon>
        <taxon>Actinomycetota</taxon>
        <taxon>Actinomycetes</taxon>
        <taxon>Propionibacteriales</taxon>
        <taxon>Nocardioidaceae</taxon>
        <taxon>Nocardioides</taxon>
    </lineage>
</organism>
<dbReference type="Pfam" id="PF02129">
    <property type="entry name" value="Peptidase_S15"/>
    <property type="match status" value="1"/>
</dbReference>
<dbReference type="InterPro" id="IPR005674">
    <property type="entry name" value="CocE/Ser_esterase"/>
</dbReference>
<dbReference type="SUPFAM" id="SSF53474">
    <property type="entry name" value="alpha/beta-Hydrolases"/>
    <property type="match status" value="1"/>
</dbReference>
<sequence>MSAMASCTDSFMVAMADGVRLATDVYLPEPIHHSRATVLVRLPYDKTGRYTFLPDIAARMTAHGFAVVVQDVRGKFLSEGERVPFVNEVADGAATLDWIVAQSWSNGVVGMMGDSYYGFTQWAAVASGHPALRAIVPRVTGSEFFRIFAPDLVPRLPLHEWVMHTFSVPEMLESPYATMRGGRAAYELPAEAARVGDLIRDLANGHARRSLVTPALPLGRPAANLSIPALHMGGWWDNLQRHQLSDWHAASRSPAGGHQFLRMGASDHEDFRLHEDDEPHANHEVDDDALAHYLDRMTADPIAFLDHYLHGRQGRWLAPRVRYEIANLGWQAADRWVPADVVERQLVLGRLEAATGTADGGSLSPTVRAERSSISWTHNPAEPVPFLIASEWAQCEHLPDEQALHERADVATFTTDGFGLATDIVGHVEAELHVSTSGPSGHIVARLLDVYPSGRARVVLEGAALVEGPQVATRCRIDLGDTAYRMRPGHRLRLAISASCFPLYPVHPGTSAEVWDAQAAIAPATYTLLGMPGAPSVLKITTRR</sequence>
<proteinExistence type="predicted"/>
<reference evidence="3 4" key="1">
    <citation type="submission" date="2017-06" db="EMBL/GenBank/DDBJ databases">
        <title>Complete Genome Sequence of the Soil Carbazole-Degrading Bacterium Nocardioides aromaticivorans IC177.</title>
        <authorList>
            <person name="Vejarano F."/>
            <person name="Suzuki-Minakuchi C."/>
            <person name="Ohtsubo Y."/>
            <person name="Tsuda M."/>
            <person name="Okada K."/>
            <person name="Nojiri H."/>
        </authorList>
    </citation>
    <scope>NUCLEOTIDE SEQUENCE [LARGE SCALE GENOMIC DNA]</scope>
    <source>
        <strain evidence="3 4">IC177</strain>
    </source>
</reference>
<protein>
    <submittedName>
        <fullName evidence="3">Peptidase S15</fullName>
    </submittedName>
</protein>
<keyword evidence="1" id="KW-0378">Hydrolase</keyword>
<accession>A0ABX7PS51</accession>
<dbReference type="SUPFAM" id="SSF49785">
    <property type="entry name" value="Galactose-binding domain-like"/>
    <property type="match status" value="1"/>
</dbReference>
<evidence type="ECO:0000313" key="3">
    <source>
        <dbReference type="EMBL" id="QSR28448.1"/>
    </source>
</evidence>
<evidence type="ECO:0000313" key="4">
    <source>
        <dbReference type="Proteomes" id="UP000662818"/>
    </source>
</evidence>